<comment type="caution">
    <text evidence="1">The sequence shown here is derived from an EMBL/GenBank/DDBJ whole genome shotgun (WGS) entry which is preliminary data.</text>
</comment>
<reference evidence="1 2" key="1">
    <citation type="submission" date="2024-06" db="EMBL/GenBank/DDBJ databases">
        <title>Thioclava kandeliae sp. nov. from a rhizosphere soil sample of Kandelia candel in a mangrove.</title>
        <authorList>
            <person name="Mu T."/>
        </authorList>
    </citation>
    <scope>NUCLEOTIDE SEQUENCE [LARGE SCALE GENOMIC DNA]</scope>
    <source>
        <strain evidence="1 2">CPCC 100088</strain>
    </source>
</reference>
<organism evidence="1 2">
    <name type="scientific">Thioclava kandeliae</name>
    <dbReference type="NCBI Taxonomy" id="3070818"/>
    <lineage>
        <taxon>Bacteria</taxon>
        <taxon>Pseudomonadati</taxon>
        <taxon>Pseudomonadota</taxon>
        <taxon>Alphaproteobacteria</taxon>
        <taxon>Rhodobacterales</taxon>
        <taxon>Paracoccaceae</taxon>
        <taxon>Thioclava</taxon>
    </lineage>
</organism>
<dbReference type="InterPro" id="IPR029014">
    <property type="entry name" value="NiFe-Hase_large"/>
</dbReference>
<dbReference type="EMBL" id="JAYWLC010000018">
    <property type="protein sequence ID" value="MER5173401.1"/>
    <property type="molecule type" value="Genomic_DNA"/>
</dbReference>
<evidence type="ECO:0000313" key="1">
    <source>
        <dbReference type="EMBL" id="MER5173401.1"/>
    </source>
</evidence>
<keyword evidence="2" id="KW-1185">Reference proteome</keyword>
<dbReference type="Proteomes" id="UP001438953">
    <property type="component" value="Unassembled WGS sequence"/>
</dbReference>
<gene>
    <name evidence="1" type="ORF">VSX56_16665</name>
</gene>
<sequence>MKQVLGIGLERHGDMIAPKLVLPAPMPVGEVMRGRDPEAVAQMMGRLFNLCGAAQSQAVRLSLGLPADDDDTRREILRDHMAKLFLFWPKALGHASPPMPEGWQRAQPALLRDLWGMGEIRDLDAWLVSGQGLSPLISAIDRLFAPHEAVARVADLFDPMLKMAQENSPAGRMAFHPLMKQAEETRGRGPLWRALGRLLDLTRIITRPAGPVLRPDNTALVAAARGTYALRGHLAGGVVETLERVTPTDHLLAPGGAMELSLATLPWRKAGLAALVVDILDPCIAVEIKGVPHA</sequence>
<dbReference type="SUPFAM" id="SSF56762">
    <property type="entry name" value="HydB/Nqo4-like"/>
    <property type="match status" value="1"/>
</dbReference>
<name>A0ABV1SLG7_9RHOB</name>
<protein>
    <submittedName>
        <fullName evidence="1">HupK protein</fullName>
    </submittedName>
</protein>
<dbReference type="RefSeq" id="WP_350938711.1">
    <property type="nucleotide sequence ID" value="NZ_JAYWLC010000018.1"/>
</dbReference>
<proteinExistence type="predicted"/>
<evidence type="ECO:0000313" key="2">
    <source>
        <dbReference type="Proteomes" id="UP001438953"/>
    </source>
</evidence>
<accession>A0ABV1SLG7</accession>